<evidence type="ECO:0000256" key="1">
    <source>
        <dbReference type="SAM" id="MobiDB-lite"/>
    </source>
</evidence>
<evidence type="ECO:0000256" key="2">
    <source>
        <dbReference type="SAM" id="Phobius"/>
    </source>
</evidence>
<keyword evidence="2" id="KW-0472">Membrane</keyword>
<name>A0A382MRX4_9ZZZZ</name>
<feature type="transmembrane region" description="Helical" evidence="2">
    <location>
        <begin position="12"/>
        <end position="30"/>
    </location>
</feature>
<feature type="compositionally biased region" description="Basic residues" evidence="1">
    <location>
        <begin position="136"/>
        <end position="146"/>
    </location>
</feature>
<feature type="region of interest" description="Disordered" evidence="1">
    <location>
        <begin position="119"/>
        <end position="146"/>
    </location>
</feature>
<keyword evidence="2" id="KW-1133">Transmembrane helix</keyword>
<reference evidence="3" key="1">
    <citation type="submission" date="2018-05" db="EMBL/GenBank/DDBJ databases">
        <authorList>
            <person name="Lanie J.A."/>
            <person name="Ng W.-L."/>
            <person name="Kazmierczak K.M."/>
            <person name="Andrzejewski T.M."/>
            <person name="Davidsen T.M."/>
            <person name="Wayne K.J."/>
            <person name="Tettelin H."/>
            <person name="Glass J.I."/>
            <person name="Rusch D."/>
            <person name="Podicherti R."/>
            <person name="Tsui H.-C.T."/>
            <person name="Winkler M.E."/>
        </authorList>
    </citation>
    <scope>NUCLEOTIDE SEQUENCE</scope>
</reference>
<evidence type="ECO:0000313" key="3">
    <source>
        <dbReference type="EMBL" id="SVC50517.1"/>
    </source>
</evidence>
<dbReference type="EMBL" id="UINC01094892">
    <property type="protein sequence ID" value="SVC50517.1"/>
    <property type="molecule type" value="Genomic_DNA"/>
</dbReference>
<gene>
    <name evidence="3" type="ORF">METZ01_LOCUS303371</name>
</gene>
<keyword evidence="2" id="KW-0812">Transmembrane</keyword>
<sequence>VRSSSSILRKFLIFNFFIFLVLGLFTFFYLQAIQPNLVKQRTEKHTVIIGNTSNHIERLKINFEEESLKNFLLSTRFLFQNLERVQFYNRDGRLIGDSNVLDLDQNVFSKSDTILEENINEKISPQDSESKNEKLIKKKKNENKKN</sequence>
<dbReference type="AlphaFoldDB" id="A0A382MRX4"/>
<protein>
    <submittedName>
        <fullName evidence="3">Uncharacterized protein</fullName>
    </submittedName>
</protein>
<feature type="non-terminal residue" evidence="3">
    <location>
        <position position="1"/>
    </location>
</feature>
<organism evidence="3">
    <name type="scientific">marine metagenome</name>
    <dbReference type="NCBI Taxonomy" id="408172"/>
    <lineage>
        <taxon>unclassified sequences</taxon>
        <taxon>metagenomes</taxon>
        <taxon>ecological metagenomes</taxon>
    </lineage>
</organism>
<proteinExistence type="predicted"/>
<accession>A0A382MRX4</accession>